<dbReference type="InterPro" id="IPR021272">
    <property type="entry name" value="DUF2851"/>
</dbReference>
<dbReference type="Proteomes" id="UP000076586">
    <property type="component" value="Unassembled WGS sequence"/>
</dbReference>
<dbReference type="OrthoDB" id="1005072at2"/>
<evidence type="ECO:0000313" key="2">
    <source>
        <dbReference type="Proteomes" id="UP000076586"/>
    </source>
</evidence>
<protein>
    <recommendedName>
        <fullName evidence="3">DUF2851 domain-containing protein</fullName>
    </recommendedName>
</protein>
<reference evidence="2" key="2">
    <citation type="journal article" date="2017" name="Genome Announc.">
        <title>Draft genome sequence of Paludibacter jiangxiensis NM7(T), a propionate-producing fermentative bacterium.</title>
        <authorList>
            <person name="Qiu Y.-L."/>
            <person name="Tourlousse D.M."/>
            <person name="Matsuura N."/>
            <person name="Ohashi A."/>
            <person name="Sekiguchi Y."/>
        </authorList>
    </citation>
    <scope>NUCLEOTIDE SEQUENCE [LARGE SCALE GENOMIC DNA]</scope>
    <source>
        <strain evidence="2">NM7</strain>
    </source>
</reference>
<evidence type="ECO:0008006" key="3">
    <source>
        <dbReference type="Google" id="ProtNLM"/>
    </source>
</evidence>
<dbReference type="STRING" id="681398.PJIAN_4644"/>
<dbReference type="RefSeq" id="WP_068705887.1">
    <property type="nucleotide sequence ID" value="NZ_BDCR01000004.1"/>
</dbReference>
<keyword evidence="2" id="KW-1185">Reference proteome</keyword>
<dbReference type="AlphaFoldDB" id="A0A161LGL8"/>
<comment type="caution">
    <text evidence="1">The sequence shown here is derived from an EMBL/GenBank/DDBJ whole genome shotgun (WGS) entry which is preliminary data.</text>
</comment>
<reference evidence="2" key="1">
    <citation type="submission" date="2016-04" db="EMBL/GenBank/DDBJ databases">
        <title>Draft genome sequence of Paludibacter jiangxiensis strain NM7.</title>
        <authorList>
            <person name="Qiu Y."/>
            <person name="Matsuura N."/>
            <person name="Ohashi A."/>
            <person name="Tourlousse M.D."/>
            <person name="Sekiguchi Y."/>
        </authorList>
    </citation>
    <scope>NUCLEOTIDE SEQUENCE [LARGE SCALE GENOMIC DNA]</scope>
    <source>
        <strain evidence="2">NM7</strain>
    </source>
</reference>
<sequence>MKEALLQYAWQHKLFYAGNLATIKGKRVEVIDPGQINRDAGPDFFNAKIKIGETVWAGNVEVHINSSDWKDHHHTNDSAYNNIILHVIAKHDADIFRISGEEIEQLLLPCYEDLESRHEALMGQKSFVSCAEHLDKVPRILLSDWKNALLTERLELKVNDIETLLQNTQNNWEEAFYITLARNFGTGINSIPFELLAKSLPQIYLAKHKDNLTQIEAMLFGQSGLLNQSPASDYTDKLKQEYSFLKAKYQLQPIDAHLWKLLRLRPQNFPHVRIAQFATLTNKSSKLFSKVVNAKSIEEMESLFECSTSEYWQSHYTFNKAADSKNKAIGKSTIKILLINTAAPFLFAYGRYKNDERMQEKALTLLEQVTPEQNSIIKNWKQYNIAATSAFDSQALIHLKKHYCDCKKCLQCRIGHYVLKHDS</sequence>
<gene>
    <name evidence="1" type="ORF">PJIAN_4644</name>
</gene>
<dbReference type="EMBL" id="BDCR01000004">
    <property type="protein sequence ID" value="GAT64097.1"/>
    <property type="molecule type" value="Genomic_DNA"/>
</dbReference>
<organism evidence="1 2">
    <name type="scientific">Paludibacter jiangxiensis</name>
    <dbReference type="NCBI Taxonomy" id="681398"/>
    <lineage>
        <taxon>Bacteria</taxon>
        <taxon>Pseudomonadati</taxon>
        <taxon>Bacteroidota</taxon>
        <taxon>Bacteroidia</taxon>
        <taxon>Bacteroidales</taxon>
        <taxon>Paludibacteraceae</taxon>
        <taxon>Paludibacter</taxon>
    </lineage>
</organism>
<evidence type="ECO:0000313" key="1">
    <source>
        <dbReference type="EMBL" id="GAT64097.1"/>
    </source>
</evidence>
<name>A0A161LGL8_9BACT</name>
<accession>A0A161LGL8</accession>
<dbReference type="Pfam" id="PF11013">
    <property type="entry name" value="DUF2851"/>
    <property type="match status" value="1"/>
</dbReference>
<proteinExistence type="predicted"/>